<dbReference type="PATRIC" id="fig|566551.4.peg.3722"/>
<dbReference type="AlphaFoldDB" id="S3IL96"/>
<evidence type="ECO:0000313" key="1">
    <source>
        <dbReference type="EMBL" id="EPF13885.1"/>
    </source>
</evidence>
<accession>S3IL96</accession>
<proteinExistence type="predicted"/>
<dbReference type="HOGENOM" id="CLU_962059_0_0_6"/>
<dbReference type="Proteomes" id="UP000014585">
    <property type="component" value="Unassembled WGS sequence"/>
</dbReference>
<name>S3IL96_9ENTR</name>
<reference evidence="1 2" key="1">
    <citation type="submission" date="2013-04" db="EMBL/GenBank/DDBJ databases">
        <authorList>
            <person name="Weinstock G."/>
            <person name="Sodergren E."/>
            <person name="Lobos E.A."/>
            <person name="Fulton L."/>
            <person name="Fulton R."/>
            <person name="Courtney L."/>
            <person name="Fronick C."/>
            <person name="O'Laughlin M."/>
            <person name="Godfrey J."/>
            <person name="Wilson R.M."/>
            <person name="Miner T."/>
            <person name="Farmer C."/>
            <person name="Delehaunty K."/>
            <person name="Cordes M."/>
            <person name="Minx P."/>
            <person name="Tomlinson C."/>
            <person name="Chen J."/>
            <person name="Wollam A."/>
            <person name="Pepin K.H."/>
            <person name="Palsikar V.B."/>
            <person name="Zhang X."/>
            <person name="Suruliraj S."/>
            <person name="Perna N.T."/>
            <person name="Plunkett G."/>
            <person name="Warren W."/>
            <person name="Mitreva M."/>
            <person name="Mardis E.R."/>
            <person name="Wilson R.K."/>
        </authorList>
    </citation>
    <scope>NUCLEOTIDE SEQUENCE [LARGE SCALE GENOMIC DNA]</scope>
    <source>
        <strain evidence="1 2">DSM 4568</strain>
    </source>
</reference>
<dbReference type="EMBL" id="ATDT01000033">
    <property type="protein sequence ID" value="EPF13885.1"/>
    <property type="molecule type" value="Genomic_DNA"/>
</dbReference>
<gene>
    <name evidence="1" type="ORF">HMPREF0201_04078</name>
</gene>
<comment type="caution">
    <text evidence="1">The sequence shown here is derived from an EMBL/GenBank/DDBJ whole genome shotgun (WGS) entry which is preliminary data.</text>
</comment>
<evidence type="ECO:0000313" key="2">
    <source>
        <dbReference type="Proteomes" id="UP000014585"/>
    </source>
</evidence>
<organism evidence="1 2">
    <name type="scientific">Cedecea davisae DSM 4568</name>
    <dbReference type="NCBI Taxonomy" id="566551"/>
    <lineage>
        <taxon>Bacteria</taxon>
        <taxon>Pseudomonadati</taxon>
        <taxon>Pseudomonadota</taxon>
        <taxon>Gammaproteobacteria</taxon>
        <taxon>Enterobacterales</taxon>
        <taxon>Enterobacteriaceae</taxon>
        <taxon>Cedecea</taxon>
    </lineage>
</organism>
<dbReference type="STRING" id="566551.HMPREF0201_04078"/>
<protein>
    <submittedName>
        <fullName evidence="1">Uncharacterized protein</fullName>
    </submittedName>
</protein>
<sequence length="314" mass="36117">METKMPSHHRITVNLPTRELCSSLKGLAQKRELTMSRLILDIVIACLRFDTSSARFLEELRHDLKEGNSGEERFNGNEAKILHRTTIVVPKKDNGDTCEQIVLKAVGCRLPDYEFTMPEISSQSEFHSNAKRIMNDAAREEVRKALKKYILSKVPVITCQLGGIPDFLHMFVKKTMVKYYEDNDSCCNVKIQTILHVLPLFLNDVRNSRLDFPGVRFRQFKALAVKGWDKNKYEKMVFIENASETKSGGYFTGLAWNKMGNIDEIYEGYEMFKIGSAEEPKTIYCRVHMNDRDIKFKNTMPLSLPKKDNPTSSE</sequence>